<keyword evidence="1" id="KW-0343">GTPase activation</keyword>
<dbReference type="InterPro" id="IPR001936">
    <property type="entry name" value="RasGAP_dom"/>
</dbReference>
<dbReference type="InterPro" id="IPR001251">
    <property type="entry name" value="CRAL-TRIO_dom"/>
</dbReference>
<gene>
    <name evidence="4" type="ORF">PROFUN_14234</name>
</gene>
<proteinExistence type="predicted"/>
<dbReference type="CDD" id="cd00170">
    <property type="entry name" value="SEC14"/>
    <property type="match status" value="1"/>
</dbReference>
<dbReference type="GO" id="GO:0005096">
    <property type="term" value="F:GTPase activator activity"/>
    <property type="evidence" value="ECO:0007669"/>
    <property type="project" value="UniProtKB-KW"/>
</dbReference>
<dbReference type="AlphaFoldDB" id="A0A2P6N0W9"/>
<dbReference type="EMBL" id="MDYQ01000258">
    <property type="protein sequence ID" value="PRP77550.1"/>
    <property type="molecule type" value="Genomic_DNA"/>
</dbReference>
<evidence type="ECO:0000256" key="1">
    <source>
        <dbReference type="ARBA" id="ARBA00022468"/>
    </source>
</evidence>
<dbReference type="SUPFAM" id="SSF48350">
    <property type="entry name" value="GTPase activation domain, GAP"/>
    <property type="match status" value="1"/>
</dbReference>
<reference evidence="4 5" key="1">
    <citation type="journal article" date="2018" name="Genome Biol. Evol.">
        <title>Multiple Roots of Fruiting Body Formation in Amoebozoa.</title>
        <authorList>
            <person name="Hillmann F."/>
            <person name="Forbes G."/>
            <person name="Novohradska S."/>
            <person name="Ferling I."/>
            <person name="Riege K."/>
            <person name="Groth M."/>
            <person name="Westermann M."/>
            <person name="Marz M."/>
            <person name="Spaller T."/>
            <person name="Winckler T."/>
            <person name="Schaap P."/>
            <person name="Glockner G."/>
        </authorList>
    </citation>
    <scope>NUCLEOTIDE SEQUENCE [LARGE SCALE GENOMIC DNA]</scope>
    <source>
        <strain evidence="4 5">Jena</strain>
    </source>
</reference>
<keyword evidence="5" id="KW-1185">Reference proteome</keyword>
<sequence>MSSTFMKKNGDRKTLSEDMSIDNEIVDPHVPGSPVESPPSKSSSSKRSSRKMSKTKETTVEIPSLAIPRQTLEDSSSKYQEIIVVDPPYSQESKEEFPPSEPRANGIRAFTFAGVQSTIQRMFTGRMPDEMLNRAIQFSEALVTGPNHVVLLNAITESASVEDVGGLISCIYNLYSSLSLIDQLLHQLFQAEVASAVQSTTLFRGNNLSSRLMTYHTKRLATKYMEDVLSEPVRKIVQAELSFEIDPKRLKMTESTEKNLVALEKHTQHLLNRVYASVDEFPDELRNVYVQLRKCINEKYKGEDNAIVANFIFLRFFNPFIVTPPTRLMPDLTPKSQRNLIMVSKVVQTLANGTRSQNVGKEEYMMKLTKFFNTNMVKVEQYVEDLAQPPRGGRVSDYAPKPSDMEVESSLNLIFNYIHKNNDKIIEFVTKMHVNTSDREENETLTRVKEVLHRISTIGPPPLSMQTEHMTLLSLAQSRNLSHIANLRLMFIAGRDASDSPVMVFNPNVLVGKRFMHEQIRNEEYLIVWLHAPLDSHHRPSLAWLRQAYSLFDSRMKKNVKALLILRANIWLRLLLGTFRPFISTKFYNKLKYLSSFDELKTYFPDSKTKTLSHFKQIPDNIIALRLSESIPEEAEAIDK</sequence>
<dbReference type="InterPro" id="IPR036865">
    <property type="entry name" value="CRAL-TRIO_dom_sf"/>
</dbReference>
<dbReference type="InParanoid" id="A0A2P6N0W9"/>
<dbReference type="PANTHER" id="PTHR10194:SF60">
    <property type="entry name" value="RAS GTPASE-ACTIVATING PROTEIN RASKOL"/>
    <property type="match status" value="1"/>
</dbReference>
<evidence type="ECO:0000313" key="5">
    <source>
        <dbReference type="Proteomes" id="UP000241769"/>
    </source>
</evidence>
<dbReference type="PANTHER" id="PTHR10194">
    <property type="entry name" value="RAS GTPASE-ACTIVATING PROTEINS"/>
    <property type="match status" value="1"/>
</dbReference>
<dbReference type="STRING" id="1890364.A0A2P6N0W9"/>
<dbReference type="Gene3D" id="3.40.525.10">
    <property type="entry name" value="CRAL-TRIO lipid binding domain"/>
    <property type="match status" value="1"/>
</dbReference>
<dbReference type="SMART" id="SM00323">
    <property type="entry name" value="RasGAP"/>
    <property type="match status" value="1"/>
</dbReference>
<feature type="region of interest" description="Disordered" evidence="2">
    <location>
        <begin position="1"/>
        <end position="65"/>
    </location>
</feature>
<evidence type="ECO:0000256" key="2">
    <source>
        <dbReference type="SAM" id="MobiDB-lite"/>
    </source>
</evidence>
<name>A0A2P6N0W9_9EUKA</name>
<dbReference type="SUPFAM" id="SSF52087">
    <property type="entry name" value="CRAL/TRIO domain"/>
    <property type="match status" value="1"/>
</dbReference>
<dbReference type="InterPro" id="IPR039360">
    <property type="entry name" value="Ras_GTPase"/>
</dbReference>
<dbReference type="Proteomes" id="UP000241769">
    <property type="component" value="Unassembled WGS sequence"/>
</dbReference>
<dbReference type="InterPro" id="IPR008936">
    <property type="entry name" value="Rho_GTPase_activation_prot"/>
</dbReference>
<evidence type="ECO:0000313" key="4">
    <source>
        <dbReference type="EMBL" id="PRP77550.1"/>
    </source>
</evidence>
<feature type="domain" description="Ras-GAP" evidence="3">
    <location>
        <begin position="163"/>
        <end position="352"/>
    </location>
</feature>
<comment type="caution">
    <text evidence="4">The sequence shown here is derived from an EMBL/GenBank/DDBJ whole genome shotgun (WGS) entry which is preliminary data.</text>
</comment>
<dbReference type="Gene3D" id="1.10.506.10">
    <property type="entry name" value="GTPase Activation - p120gap, domain 1"/>
    <property type="match status" value="2"/>
</dbReference>
<protein>
    <submittedName>
        <fullName evidence="4">Nucleolar MIF4G domain-containing protein 1</fullName>
    </submittedName>
</protein>
<dbReference type="Pfam" id="PF00616">
    <property type="entry name" value="RasGAP"/>
    <property type="match status" value="1"/>
</dbReference>
<accession>A0A2P6N0W9</accession>
<evidence type="ECO:0000259" key="3">
    <source>
        <dbReference type="PROSITE" id="PS50018"/>
    </source>
</evidence>
<organism evidence="4 5">
    <name type="scientific">Planoprotostelium fungivorum</name>
    <dbReference type="NCBI Taxonomy" id="1890364"/>
    <lineage>
        <taxon>Eukaryota</taxon>
        <taxon>Amoebozoa</taxon>
        <taxon>Evosea</taxon>
        <taxon>Variosea</taxon>
        <taxon>Cavosteliida</taxon>
        <taxon>Cavosteliaceae</taxon>
        <taxon>Planoprotostelium</taxon>
    </lineage>
</organism>
<dbReference type="PROSITE" id="PS50018">
    <property type="entry name" value="RAS_GTPASE_ACTIV_2"/>
    <property type="match status" value="1"/>
</dbReference>
<dbReference type="OrthoDB" id="17673at2759"/>
<dbReference type="Pfam" id="PF13716">
    <property type="entry name" value="CRAL_TRIO_2"/>
    <property type="match status" value="1"/>
</dbReference>